<evidence type="ECO:0000313" key="2">
    <source>
        <dbReference type="EMBL" id="UFZ05449.1"/>
    </source>
</evidence>
<gene>
    <name evidence="2" type="ORF">LQG66_03795</name>
</gene>
<evidence type="ECO:0000259" key="1">
    <source>
        <dbReference type="Pfam" id="PF13550"/>
    </source>
</evidence>
<dbReference type="Proteomes" id="UP001431010">
    <property type="component" value="Chromosome"/>
</dbReference>
<feature type="domain" description="Tip attachment protein J" evidence="1">
    <location>
        <begin position="327"/>
        <end position="477"/>
    </location>
</feature>
<dbReference type="Pfam" id="PF13550">
    <property type="entry name" value="Phage-tail_3"/>
    <property type="match status" value="1"/>
</dbReference>
<organism evidence="2 3">
    <name type="scientific">Bradyrhizobium ontarionense</name>
    <dbReference type="NCBI Taxonomy" id="2898149"/>
    <lineage>
        <taxon>Bacteria</taxon>
        <taxon>Pseudomonadati</taxon>
        <taxon>Pseudomonadota</taxon>
        <taxon>Alphaproteobacteria</taxon>
        <taxon>Hyphomicrobiales</taxon>
        <taxon>Nitrobacteraceae</taxon>
        <taxon>Bradyrhizobium</taxon>
    </lineage>
</organism>
<reference evidence="2" key="1">
    <citation type="journal article" date="2024" name="Antonie Van Leeuwenhoek">
        <title>Bradyrhizobium ontarionense sp. nov., a novel bacterial symbiont isolated from Aeschynomene indica (Indian jointvetch), harbours photosynthesis, nitrogen fixation and nitrous oxide (N2O) reductase genes.</title>
        <authorList>
            <person name="Bromfield E.S.P."/>
            <person name="Cloutier S."/>
        </authorList>
    </citation>
    <scope>NUCLEOTIDE SEQUENCE</scope>
    <source>
        <strain evidence="2">A19</strain>
    </source>
</reference>
<protein>
    <submittedName>
        <fullName evidence="2">Phage tail protein</fullName>
    </submittedName>
</protein>
<keyword evidence="3" id="KW-1185">Reference proteome</keyword>
<name>A0ABY3RDY3_9BRAD</name>
<sequence length="982" mass="105431">MAIFTAAAIAAAIGISQGFIATAVAFALNAAVYAAASFGLSYAAKAISGQKEQKNTDNFGVQGKLTGGGAVPRSFGLGYHMTAGSLTYANHHGNFGDTPNAYVTQVIALSDLPRERLVGVWVNGQRITLAAGGADAGTWGSSSIGYPVPEFIRPHNGEGGATPHLWIKYYGGTQTAADAYVINAASSADRPYGVNRIGRGICYAVVTYLADENLWNGFPEFKWELSGVPLYDPSKDSTVGGSGSHRYNDENTWGGDGDDYPVVHAFNILRGFHYNGVWLYGLQNMAPARLPATNWITQVAKCRATIAAAGGAEPVYRCGGQINVDTQAANALETILTSCQGRLSEIGGFYKVHVGEPDTPTFAFSDDDILSTEAQLYKPFFSLSESVNGIQARYPSPAQGWNYDTAPAYYRTDLEMRDGNRRLMASPQFDFVPYAEQVQRLQKSAIEEAQRARTHTLVLPPAFWIVEPGDVGAWTSVRNGYDAKLFRVDSAIDQDNLDVTLNLTEVDPADYDWHTGTEFVPVIGGVVGSIPPPAQGIADWSAQPYALLDDTGLARRPAILISWAGDTLGVSAVQFEVRLASDGSHVTRGRTERVTAGSLIITQGILPATTYQVRGQFIPSTPRDMLWSSWIGVTTEDIRLSLAEFDAAVAAQVTALQRQMEDRITDRLQQIEARLSEAMSRGWIDKHEIRSQIFAQFGAAYAEIGRVDTVAVDAHTAVASLETTVTARFGDVDASITETAQAVATIEGWANARYSLALTVDGVATGFDLFNGGAGFTSCTFRADKFEVQFPGYNGNSPLPVFTIGTLNGSPAIGIAANMFLDGTLNARVIQAGSISTLQLAVNGVDLPNIINGAVSNTQLFDTPPASSSIGTTLLSQNVAIKSGKATMMLSAEWASPPANYAGSRPASAIAFYVDGSLVRQFTWSYTLYGTSGLHELYTPFSVHHTQKNLSDGVHNFQVRIVNYGANYSLLAGQLYITDFRR</sequence>
<evidence type="ECO:0000313" key="3">
    <source>
        <dbReference type="Proteomes" id="UP001431010"/>
    </source>
</evidence>
<accession>A0ABY3RDY3</accession>
<dbReference type="InterPro" id="IPR032876">
    <property type="entry name" value="J_dom"/>
</dbReference>
<dbReference type="RefSeq" id="WP_231323560.1">
    <property type="nucleotide sequence ID" value="NZ_CP088156.1"/>
</dbReference>
<proteinExistence type="predicted"/>
<dbReference type="EMBL" id="CP088156">
    <property type="protein sequence ID" value="UFZ05449.1"/>
    <property type="molecule type" value="Genomic_DNA"/>
</dbReference>